<name>A0A7W6NUM0_9SPHN</name>
<evidence type="ECO:0000256" key="6">
    <source>
        <dbReference type="ARBA" id="ARBA00022723"/>
    </source>
</evidence>
<gene>
    <name evidence="12" type="ORF">GGR46_000737</name>
</gene>
<dbReference type="Proteomes" id="UP000557392">
    <property type="component" value="Unassembled WGS sequence"/>
</dbReference>
<keyword evidence="8" id="KW-0408">Iron</keyword>
<evidence type="ECO:0000256" key="9">
    <source>
        <dbReference type="ARBA" id="ARBA00023014"/>
    </source>
</evidence>
<dbReference type="SUPFAM" id="SSF53383">
    <property type="entry name" value="PLP-dependent transferases"/>
    <property type="match status" value="1"/>
</dbReference>
<evidence type="ECO:0000256" key="1">
    <source>
        <dbReference type="ARBA" id="ARBA00001933"/>
    </source>
</evidence>
<sequence length="358" mass="37522">MPDRIYLDHAATTSMLPEALAAVAEGMRHWANPSSPHAEGRAARAALERARSDVAAAYGWAHELIFTSGASESLHMALTRSMAPRRLISAVEHDSVLRHAEGAQVLPVDADGILDLDALKAALAEGPRALVGIQWANSETGVRQPVAEIASIVRAADGILLVDAAQMPAHADGEVLRHGDLVAVSAHKRGGPPGIGALLVRDFGTLLPMGGQEKGYRAGTENLPGALGYAAAASVPEDLVRMAALRARLEAVVLAEGGEVVGANRPRSPLIGAYRMPGTSSAAQLIRFDLAGISVSAGSACSSGSMRPSHVLTAMGWQEPALREVVRVSFGRNTTEAEVDSFTTLWRQIAIEARNRAA</sequence>
<dbReference type="EMBL" id="JACIEH010000001">
    <property type="protein sequence ID" value="MBB4097204.1"/>
    <property type="molecule type" value="Genomic_DNA"/>
</dbReference>
<evidence type="ECO:0000259" key="11">
    <source>
        <dbReference type="Pfam" id="PF00266"/>
    </source>
</evidence>
<keyword evidence="5 12" id="KW-0808">Transferase</keyword>
<proteinExistence type="inferred from homology"/>
<dbReference type="InterPro" id="IPR015422">
    <property type="entry name" value="PyrdxlP-dep_Trfase_small"/>
</dbReference>
<evidence type="ECO:0000256" key="7">
    <source>
        <dbReference type="ARBA" id="ARBA00022898"/>
    </source>
</evidence>
<comment type="similarity">
    <text evidence="3">Belongs to the class-V pyridoxal-phosphate-dependent aminotransferase family. NifS/IscS subfamily.</text>
</comment>
<dbReference type="InterPro" id="IPR016454">
    <property type="entry name" value="Cysteine_dSase"/>
</dbReference>
<comment type="catalytic activity">
    <reaction evidence="10">
        <text>(sulfur carrier)-H + L-cysteine = (sulfur carrier)-SH + L-alanine</text>
        <dbReference type="Rhea" id="RHEA:43892"/>
        <dbReference type="Rhea" id="RHEA-COMP:14737"/>
        <dbReference type="Rhea" id="RHEA-COMP:14739"/>
        <dbReference type="ChEBI" id="CHEBI:29917"/>
        <dbReference type="ChEBI" id="CHEBI:35235"/>
        <dbReference type="ChEBI" id="CHEBI:57972"/>
        <dbReference type="ChEBI" id="CHEBI:64428"/>
        <dbReference type="EC" id="2.8.1.7"/>
    </reaction>
</comment>
<evidence type="ECO:0000313" key="13">
    <source>
        <dbReference type="Proteomes" id="UP000557392"/>
    </source>
</evidence>
<feature type="domain" description="Aminotransferase class V" evidence="11">
    <location>
        <begin position="5"/>
        <end position="342"/>
    </location>
</feature>
<dbReference type="GO" id="GO:0051536">
    <property type="term" value="F:iron-sulfur cluster binding"/>
    <property type="evidence" value="ECO:0007669"/>
    <property type="project" value="UniProtKB-KW"/>
</dbReference>
<comment type="cofactor">
    <cofactor evidence="1">
        <name>pyridoxal 5'-phosphate</name>
        <dbReference type="ChEBI" id="CHEBI:597326"/>
    </cofactor>
</comment>
<protein>
    <recommendedName>
        <fullName evidence="4">Cysteine desulfurase</fullName>
    </recommendedName>
</protein>
<dbReference type="Gene3D" id="3.90.1150.10">
    <property type="entry name" value="Aspartate Aminotransferase, domain 1"/>
    <property type="match status" value="1"/>
</dbReference>
<dbReference type="GO" id="GO:0031071">
    <property type="term" value="F:cysteine desulfurase activity"/>
    <property type="evidence" value="ECO:0007669"/>
    <property type="project" value="UniProtKB-EC"/>
</dbReference>
<evidence type="ECO:0000256" key="3">
    <source>
        <dbReference type="ARBA" id="ARBA00006490"/>
    </source>
</evidence>
<dbReference type="RefSeq" id="WP_246425886.1">
    <property type="nucleotide sequence ID" value="NZ_JACIEH010000001.1"/>
</dbReference>
<dbReference type="AlphaFoldDB" id="A0A7W6NUM0"/>
<dbReference type="Gene3D" id="1.10.260.50">
    <property type="match status" value="1"/>
</dbReference>
<keyword evidence="13" id="KW-1185">Reference proteome</keyword>
<comment type="function">
    <text evidence="2">Catalyzes the removal of elemental sulfur atoms from cysteine to produce alanine. Seems to participate in the biosynthesis of the nitrogenase metalloclusters by providing the inorganic sulfur required for the Fe-S core formation.</text>
</comment>
<dbReference type="Pfam" id="PF00266">
    <property type="entry name" value="Aminotran_5"/>
    <property type="match status" value="1"/>
</dbReference>
<keyword evidence="9" id="KW-0411">Iron-sulfur</keyword>
<accession>A0A7W6NUM0</accession>
<dbReference type="InterPro" id="IPR015421">
    <property type="entry name" value="PyrdxlP-dep_Trfase_major"/>
</dbReference>
<evidence type="ECO:0000313" key="12">
    <source>
        <dbReference type="EMBL" id="MBB4097204.1"/>
    </source>
</evidence>
<reference evidence="12 13" key="1">
    <citation type="submission" date="2020-08" db="EMBL/GenBank/DDBJ databases">
        <title>Genomic Encyclopedia of Type Strains, Phase IV (KMG-IV): sequencing the most valuable type-strain genomes for metagenomic binning, comparative biology and taxonomic classification.</title>
        <authorList>
            <person name="Goeker M."/>
        </authorList>
    </citation>
    <scope>NUCLEOTIDE SEQUENCE [LARGE SCALE GENOMIC DNA]</scope>
    <source>
        <strain evidence="12 13">DSM 101806</strain>
    </source>
</reference>
<evidence type="ECO:0000256" key="5">
    <source>
        <dbReference type="ARBA" id="ARBA00022679"/>
    </source>
</evidence>
<evidence type="ECO:0000256" key="2">
    <source>
        <dbReference type="ARBA" id="ARBA00003120"/>
    </source>
</evidence>
<dbReference type="GO" id="GO:0046872">
    <property type="term" value="F:metal ion binding"/>
    <property type="evidence" value="ECO:0007669"/>
    <property type="project" value="UniProtKB-KW"/>
</dbReference>
<dbReference type="InterPro" id="IPR015424">
    <property type="entry name" value="PyrdxlP-dep_Trfase"/>
</dbReference>
<dbReference type="PANTHER" id="PTHR11601">
    <property type="entry name" value="CYSTEINE DESULFURYLASE FAMILY MEMBER"/>
    <property type="match status" value="1"/>
</dbReference>
<comment type="caution">
    <text evidence="12">The sequence shown here is derived from an EMBL/GenBank/DDBJ whole genome shotgun (WGS) entry which is preliminary data.</text>
</comment>
<dbReference type="Gene3D" id="3.40.640.10">
    <property type="entry name" value="Type I PLP-dependent aspartate aminotransferase-like (Major domain)"/>
    <property type="match status" value="1"/>
</dbReference>
<evidence type="ECO:0000256" key="10">
    <source>
        <dbReference type="ARBA" id="ARBA00050776"/>
    </source>
</evidence>
<evidence type="ECO:0000256" key="4">
    <source>
        <dbReference type="ARBA" id="ARBA00013558"/>
    </source>
</evidence>
<organism evidence="12 13">
    <name type="scientific">Sphingomonas kyeonggiensis</name>
    <dbReference type="NCBI Taxonomy" id="1268553"/>
    <lineage>
        <taxon>Bacteria</taxon>
        <taxon>Pseudomonadati</taxon>
        <taxon>Pseudomonadota</taxon>
        <taxon>Alphaproteobacteria</taxon>
        <taxon>Sphingomonadales</taxon>
        <taxon>Sphingomonadaceae</taxon>
        <taxon>Sphingomonas</taxon>
    </lineage>
</organism>
<dbReference type="PANTHER" id="PTHR11601:SF34">
    <property type="entry name" value="CYSTEINE DESULFURASE"/>
    <property type="match status" value="1"/>
</dbReference>
<keyword evidence="7" id="KW-0663">Pyridoxal phosphate</keyword>
<evidence type="ECO:0000256" key="8">
    <source>
        <dbReference type="ARBA" id="ARBA00023004"/>
    </source>
</evidence>
<keyword evidence="6" id="KW-0479">Metal-binding</keyword>
<dbReference type="InterPro" id="IPR000192">
    <property type="entry name" value="Aminotrans_V_dom"/>
</dbReference>
<dbReference type="PIRSF" id="PIRSF005572">
    <property type="entry name" value="NifS"/>
    <property type="match status" value="1"/>
</dbReference>